<accession>Q7XX03</accession>
<dbReference type="Proteomes" id="UP000000763">
    <property type="component" value="Chromosome 4"/>
</dbReference>
<dbReference type="Pfam" id="PF03732">
    <property type="entry name" value="Retrotrans_gag"/>
    <property type="match status" value="1"/>
</dbReference>
<dbReference type="PANTHER" id="PTHR15503:SF45">
    <property type="entry name" value="RNA-DIRECTED DNA POLYMERASE HOMOLOG"/>
    <property type="match status" value="1"/>
</dbReference>
<reference evidence="4" key="1">
    <citation type="journal article" date="2005" name="Nature">
        <title>The map-based sequence of the rice genome.</title>
        <authorList>
            <consortium name="International rice genome sequencing project (IRGSP)"/>
            <person name="Matsumoto T."/>
            <person name="Wu J."/>
            <person name="Kanamori H."/>
            <person name="Katayose Y."/>
            <person name="Fujisawa M."/>
            <person name="Namiki N."/>
            <person name="Mizuno H."/>
            <person name="Yamamoto K."/>
            <person name="Antonio B.A."/>
            <person name="Baba T."/>
            <person name="Sakata K."/>
            <person name="Nagamura Y."/>
            <person name="Aoki H."/>
            <person name="Arikawa K."/>
            <person name="Arita K."/>
            <person name="Bito T."/>
            <person name="Chiden Y."/>
            <person name="Fujitsuka N."/>
            <person name="Fukunaka R."/>
            <person name="Hamada M."/>
            <person name="Harada C."/>
            <person name="Hayashi A."/>
            <person name="Hijishita S."/>
            <person name="Honda M."/>
            <person name="Hosokawa S."/>
            <person name="Ichikawa Y."/>
            <person name="Idonuma A."/>
            <person name="Iijima M."/>
            <person name="Ikeda M."/>
            <person name="Ikeno M."/>
            <person name="Ito K."/>
            <person name="Ito S."/>
            <person name="Ito T."/>
            <person name="Ito Y."/>
            <person name="Ito Y."/>
            <person name="Iwabuchi A."/>
            <person name="Kamiya K."/>
            <person name="Karasawa W."/>
            <person name="Kurita K."/>
            <person name="Katagiri S."/>
            <person name="Kikuta A."/>
            <person name="Kobayashi H."/>
            <person name="Kobayashi N."/>
            <person name="Machita K."/>
            <person name="Maehara T."/>
            <person name="Masukawa M."/>
            <person name="Mizubayashi T."/>
            <person name="Mukai Y."/>
            <person name="Nagasaki H."/>
            <person name="Nagata Y."/>
            <person name="Naito S."/>
            <person name="Nakashima M."/>
            <person name="Nakama Y."/>
            <person name="Nakamichi Y."/>
            <person name="Nakamura M."/>
            <person name="Meguro A."/>
            <person name="Negishi M."/>
            <person name="Ohta I."/>
            <person name="Ohta T."/>
            <person name="Okamoto M."/>
            <person name="Ono N."/>
            <person name="Saji S."/>
            <person name="Sakaguchi M."/>
            <person name="Sakai K."/>
            <person name="Shibata M."/>
            <person name="Shimokawa T."/>
            <person name="Song J."/>
            <person name="Takazaki Y."/>
            <person name="Terasawa K."/>
            <person name="Tsugane M."/>
            <person name="Tsuji K."/>
            <person name="Ueda S."/>
            <person name="Waki K."/>
            <person name="Yamagata H."/>
            <person name="Yamamoto M."/>
            <person name="Yamamoto S."/>
            <person name="Yamane H."/>
            <person name="Yoshiki S."/>
            <person name="Yoshihara R."/>
            <person name="Yukawa K."/>
            <person name="Zhong H."/>
            <person name="Yano M."/>
            <person name="Yuan Q."/>
            <person name="Ouyang S."/>
            <person name="Liu J."/>
            <person name="Jones K.M."/>
            <person name="Gansberger K."/>
            <person name="Moffat K."/>
            <person name="Hill J."/>
            <person name="Bera J."/>
            <person name="Fadrosh D."/>
            <person name="Jin S."/>
            <person name="Johri S."/>
            <person name="Kim M."/>
            <person name="Overton L."/>
            <person name="Reardon M."/>
            <person name="Tsitrin T."/>
            <person name="Vuong H."/>
            <person name="Weaver B."/>
            <person name="Ciecko A."/>
            <person name="Tallon L."/>
            <person name="Jackson J."/>
            <person name="Pai G."/>
            <person name="Aken S.V."/>
            <person name="Utterback T."/>
            <person name="Reidmuller S."/>
            <person name="Feldblyum T."/>
            <person name="Hsiao J."/>
            <person name="Zismann V."/>
            <person name="Iobst S."/>
            <person name="de Vazeille A.R."/>
            <person name="Buell C.R."/>
            <person name="Ying K."/>
            <person name="Li Y."/>
            <person name="Lu T."/>
            <person name="Huang Y."/>
            <person name="Zhao Q."/>
            <person name="Feng Q."/>
            <person name="Zhang L."/>
            <person name="Zhu J."/>
            <person name="Weng Q."/>
            <person name="Mu J."/>
            <person name="Lu Y."/>
            <person name="Fan D."/>
            <person name="Liu Y."/>
            <person name="Guan J."/>
            <person name="Zhang Y."/>
            <person name="Yu S."/>
            <person name="Liu X."/>
            <person name="Zhang Y."/>
            <person name="Hong G."/>
            <person name="Han B."/>
            <person name="Choisne N."/>
            <person name="Demange N."/>
            <person name="Orjeda G."/>
            <person name="Samain S."/>
            <person name="Cattolico L."/>
            <person name="Pelletier E."/>
            <person name="Couloux A."/>
            <person name="Segurens B."/>
            <person name="Wincker P."/>
            <person name="D'Hont A."/>
            <person name="Scarpelli C."/>
            <person name="Weissenbach J."/>
            <person name="Salanoubat M."/>
            <person name="Quetier F."/>
            <person name="Yu Y."/>
            <person name="Kim H.R."/>
            <person name="Rambo T."/>
            <person name="Currie J."/>
            <person name="Collura K."/>
            <person name="Luo M."/>
            <person name="Yang T."/>
            <person name="Ammiraju J.S.S."/>
            <person name="Engler F."/>
            <person name="Soderlund C."/>
            <person name="Wing R.A."/>
            <person name="Palmer L.E."/>
            <person name="de la Bastide M."/>
            <person name="Spiegel L."/>
            <person name="Nascimento L."/>
            <person name="Zutavern T."/>
            <person name="O'Shaughnessy A."/>
            <person name="Dike S."/>
            <person name="Dedhia N."/>
            <person name="Preston R."/>
            <person name="Balija V."/>
            <person name="McCombie W.R."/>
            <person name="Chow T."/>
            <person name="Chen H."/>
            <person name="Chung M."/>
            <person name="Chen C."/>
            <person name="Shaw J."/>
            <person name="Wu H."/>
            <person name="Hsiao K."/>
            <person name="Chao Y."/>
            <person name="Chu M."/>
            <person name="Cheng C."/>
            <person name="Hour A."/>
            <person name="Lee P."/>
            <person name="Lin S."/>
            <person name="Lin Y."/>
            <person name="Liou J."/>
            <person name="Liu S."/>
            <person name="Hsing Y."/>
            <person name="Raghuvanshi S."/>
            <person name="Mohanty A."/>
            <person name="Bharti A.K."/>
            <person name="Gaur A."/>
            <person name="Gupta V."/>
            <person name="Kumar D."/>
            <person name="Ravi V."/>
            <person name="Vij S."/>
            <person name="Kapur A."/>
            <person name="Khurana P."/>
            <person name="Khurana P."/>
            <person name="Khurana J.P."/>
            <person name="Tyagi A.K."/>
            <person name="Gaikwad K."/>
            <person name="Singh A."/>
            <person name="Dalal V."/>
            <person name="Srivastava S."/>
            <person name="Dixit A."/>
            <person name="Pal A.K."/>
            <person name="Ghazi I.A."/>
            <person name="Yadav M."/>
            <person name="Pandit A."/>
            <person name="Bhargava A."/>
            <person name="Sureshbabu K."/>
            <person name="Batra K."/>
            <person name="Sharma T.R."/>
            <person name="Mohapatra T."/>
            <person name="Singh N.K."/>
            <person name="Messing J."/>
            <person name="Nelson A.B."/>
            <person name="Fuks G."/>
            <person name="Kavchok S."/>
            <person name="Keizer G."/>
            <person name="Linton E."/>
            <person name="Llaca V."/>
            <person name="Song R."/>
            <person name="Tanyolac B."/>
            <person name="Young S."/>
            <person name="Ho-Il K."/>
            <person name="Hahn J.H."/>
            <person name="Sangsakoo G."/>
            <person name="Vanavichit A."/>
            <person name="de Mattos Luiz.A.T."/>
            <person name="Zimmer P.D."/>
            <person name="Malone G."/>
            <person name="Dellagostin O."/>
            <person name="de Oliveira A.C."/>
            <person name="Bevan M."/>
            <person name="Bancroft I."/>
            <person name="Minx P."/>
            <person name="Cordum H."/>
            <person name="Wilson R."/>
            <person name="Cheng Z."/>
            <person name="Jin W."/>
            <person name="Jiang J."/>
            <person name="Leong S.A."/>
            <person name="Iwama H."/>
            <person name="Gojobori T."/>
            <person name="Itoh T."/>
            <person name="Niimura Y."/>
            <person name="Fujii Y."/>
            <person name="Habara T."/>
            <person name="Sakai H."/>
            <person name="Sato Y."/>
            <person name="Wilson G."/>
            <person name="Kumar K."/>
            <person name="McCouch S."/>
            <person name="Juretic N."/>
            <person name="Hoen D."/>
            <person name="Wright S."/>
            <person name="Bruskiewich R."/>
            <person name="Bureau T."/>
            <person name="Miyao A."/>
            <person name="Hirochika H."/>
            <person name="Nishikawa T."/>
            <person name="Kadowaki K."/>
            <person name="Sugiura M."/>
            <person name="Burr B."/>
            <person name="Sasaki T."/>
        </authorList>
    </citation>
    <scope>NUCLEOTIDE SEQUENCE [LARGE SCALE GENOMIC DNA]</scope>
    <source>
        <strain evidence="4">cv. Nipponbare</strain>
    </source>
</reference>
<reference evidence="4" key="2">
    <citation type="journal article" date="2008" name="Nucleic Acids Res.">
        <title>The rice annotation project database (RAP-DB): 2008 update.</title>
        <authorList>
            <consortium name="The rice annotation project (RAP)"/>
        </authorList>
    </citation>
    <scope>GENOME REANNOTATION</scope>
    <source>
        <strain evidence="4">cv. Nipponbare</strain>
    </source>
</reference>
<feature type="region of interest" description="Disordered" evidence="1">
    <location>
        <begin position="19"/>
        <end position="39"/>
    </location>
</feature>
<name>Q7XX03_ORYSJ</name>
<feature type="domain" description="Retrotransposon gag" evidence="2">
    <location>
        <begin position="421"/>
        <end position="517"/>
    </location>
</feature>
<sequence>MTTASVVVAGVVVGGVGGGRRASGGRGSSEEGRGSNGRPVAFRQLIEEKLCASLGERREQDLQRQEGLEVVEFVVEAADEGEDERPILDRFTDVGEVVGEDLESPAVVADGEVTLLQMMELGGEVDGAPLAVAEELQLEVAPDGACRRRGKEHLLHKSRGDGAVEPAEDDAVHLCPVGVIGARYVGEDMIGEGVFSKRDEEKASPAGVVFGVEVEGDGDERLHVEDGDGFAVEVGNGFGVKRRRWRGGVLRGGGRRRGDAETGEKRQDLGGKLRRGSRSGSRWRRDGGRRRRGRRRNRWRHRGGVVGRRPRITGARAARATVAARSVASPATAVQMVNTCASGSGNNNNDENPTLAQVLAQQTQLMNIMMQQMQNQLNQGNDNPPTPQNNTTNPVEVGDWLYTIEKRLELLQCTDQEKVVFASHQLHRPASEWWDHFRMNRAEGQPITWEEFTEGFKKTHIPTGVVALKKREFRTLKQKDRTVTEYLHEFNRLARYVPEDVRTDKERQEKFLEGLKDELSITLISHDYADFQELVDKAI</sequence>
<protein>
    <submittedName>
        <fullName evidence="3">OSJNBa0079F16.8 protein</fullName>
    </submittedName>
</protein>
<evidence type="ECO:0000259" key="2">
    <source>
        <dbReference type="Pfam" id="PF03732"/>
    </source>
</evidence>
<evidence type="ECO:0000313" key="3">
    <source>
        <dbReference type="EMBL" id="CAD39827.3"/>
    </source>
</evidence>
<evidence type="ECO:0000313" key="4">
    <source>
        <dbReference type="Proteomes" id="UP000000763"/>
    </source>
</evidence>
<dbReference type="InterPro" id="IPR032567">
    <property type="entry name" value="RTL1-rel"/>
</dbReference>
<dbReference type="EMBL" id="AL731614">
    <property type="protein sequence ID" value="CAD39827.3"/>
    <property type="molecule type" value="Genomic_DNA"/>
</dbReference>
<dbReference type="AlphaFoldDB" id="Q7XX03"/>
<dbReference type="PANTHER" id="PTHR15503">
    <property type="entry name" value="LDOC1 RELATED"/>
    <property type="match status" value="1"/>
</dbReference>
<gene>
    <name evidence="3" type="primary">OSJNBa0079F16.8</name>
</gene>
<evidence type="ECO:0000256" key="1">
    <source>
        <dbReference type="SAM" id="MobiDB-lite"/>
    </source>
</evidence>
<feature type="region of interest" description="Disordered" evidence="1">
    <location>
        <begin position="249"/>
        <end position="300"/>
    </location>
</feature>
<organism evidence="3 4">
    <name type="scientific">Oryza sativa subsp. japonica</name>
    <name type="common">Rice</name>
    <dbReference type="NCBI Taxonomy" id="39947"/>
    <lineage>
        <taxon>Eukaryota</taxon>
        <taxon>Viridiplantae</taxon>
        <taxon>Streptophyta</taxon>
        <taxon>Embryophyta</taxon>
        <taxon>Tracheophyta</taxon>
        <taxon>Spermatophyta</taxon>
        <taxon>Magnoliopsida</taxon>
        <taxon>Liliopsida</taxon>
        <taxon>Poales</taxon>
        <taxon>Poaceae</taxon>
        <taxon>BOP clade</taxon>
        <taxon>Oryzoideae</taxon>
        <taxon>Oryzeae</taxon>
        <taxon>Oryzinae</taxon>
        <taxon>Oryza</taxon>
        <taxon>Oryza sativa</taxon>
    </lineage>
</organism>
<proteinExistence type="predicted"/>
<feature type="compositionally biased region" description="Basic residues" evidence="1">
    <location>
        <begin position="287"/>
        <end position="300"/>
    </location>
</feature>
<dbReference type="InterPro" id="IPR005162">
    <property type="entry name" value="Retrotrans_gag_dom"/>
</dbReference>
<feature type="compositionally biased region" description="Basic and acidic residues" evidence="1">
    <location>
        <begin position="256"/>
        <end position="271"/>
    </location>
</feature>